<dbReference type="Proteomes" id="UP000011715">
    <property type="component" value="Unassembled WGS sequence"/>
</dbReference>
<feature type="region of interest" description="Disordered" evidence="1">
    <location>
        <begin position="66"/>
        <end position="121"/>
    </location>
</feature>
<reference evidence="3" key="4">
    <citation type="journal article" date="2015" name="G3 (Bethesda)">
        <title>Genome sequences of three phytopathogenic species of the Magnaporthaceae family of fungi.</title>
        <authorList>
            <person name="Okagaki L.H."/>
            <person name="Nunes C.C."/>
            <person name="Sailsbery J."/>
            <person name="Clay B."/>
            <person name="Brown D."/>
            <person name="John T."/>
            <person name="Oh Y."/>
            <person name="Young N."/>
            <person name="Fitzgerald M."/>
            <person name="Haas B.J."/>
            <person name="Zeng Q."/>
            <person name="Young S."/>
            <person name="Adiconis X."/>
            <person name="Fan L."/>
            <person name="Levin J.Z."/>
            <person name="Mitchell T.K."/>
            <person name="Okubara P.A."/>
            <person name="Farman M.L."/>
            <person name="Kohn L.M."/>
            <person name="Birren B."/>
            <person name="Ma L.-J."/>
            <person name="Dean R.A."/>
        </authorList>
    </citation>
    <scope>NUCLEOTIDE SEQUENCE</scope>
    <source>
        <strain evidence="3">ATCC 64411 / 73-15</strain>
    </source>
</reference>
<evidence type="ECO:0000313" key="2">
    <source>
        <dbReference type="EMBL" id="KLU82609.1"/>
    </source>
</evidence>
<dbReference type="AlphaFoldDB" id="A0A0C4DPC0"/>
<dbReference type="EMBL" id="GL876966">
    <property type="protein sequence ID" value="KLU82609.1"/>
    <property type="molecule type" value="Genomic_DNA"/>
</dbReference>
<feature type="compositionally biased region" description="Polar residues" evidence="1">
    <location>
        <begin position="111"/>
        <end position="121"/>
    </location>
</feature>
<evidence type="ECO:0000313" key="4">
    <source>
        <dbReference type="Proteomes" id="UP000011715"/>
    </source>
</evidence>
<reference evidence="2" key="3">
    <citation type="submission" date="2011-03" db="EMBL/GenBank/DDBJ databases">
        <title>Annotation of Magnaporthe poae ATCC 64411.</title>
        <authorList>
            <person name="Ma L.-J."/>
            <person name="Dead R."/>
            <person name="Young S.K."/>
            <person name="Zeng Q."/>
            <person name="Gargeya S."/>
            <person name="Fitzgerald M."/>
            <person name="Haas B."/>
            <person name="Abouelleil A."/>
            <person name="Alvarado L."/>
            <person name="Arachchi H.M."/>
            <person name="Berlin A."/>
            <person name="Brown A."/>
            <person name="Chapman S.B."/>
            <person name="Chen Z."/>
            <person name="Dunbar C."/>
            <person name="Freedman E."/>
            <person name="Gearin G."/>
            <person name="Gellesch M."/>
            <person name="Goldberg J."/>
            <person name="Griggs A."/>
            <person name="Gujja S."/>
            <person name="Heiman D."/>
            <person name="Howarth C."/>
            <person name="Larson L."/>
            <person name="Lui A."/>
            <person name="MacDonald P.J.P."/>
            <person name="Mehta T."/>
            <person name="Montmayeur A."/>
            <person name="Murphy C."/>
            <person name="Neiman D."/>
            <person name="Pearson M."/>
            <person name="Priest M."/>
            <person name="Roberts A."/>
            <person name="Saif S."/>
            <person name="Shea T."/>
            <person name="Shenoy N."/>
            <person name="Sisk P."/>
            <person name="Stolte C."/>
            <person name="Sykes S."/>
            <person name="Yandava C."/>
            <person name="Wortman J."/>
            <person name="Nusbaum C."/>
            <person name="Birren B."/>
        </authorList>
    </citation>
    <scope>NUCLEOTIDE SEQUENCE</scope>
    <source>
        <strain evidence="2">ATCC 64411</strain>
    </source>
</reference>
<reference evidence="2" key="2">
    <citation type="submission" date="2010-05" db="EMBL/GenBank/DDBJ databases">
        <title>The Genome Sequence of Magnaporthe poae strain ATCC 64411.</title>
        <authorList>
            <consortium name="The Broad Institute Genome Sequencing Platform"/>
            <consortium name="Broad Institute Genome Sequencing Center for Infectious Disease"/>
            <person name="Ma L.-J."/>
            <person name="Dead R."/>
            <person name="Young S."/>
            <person name="Zeng Q."/>
            <person name="Koehrsen M."/>
            <person name="Alvarado L."/>
            <person name="Berlin A."/>
            <person name="Chapman S.B."/>
            <person name="Chen Z."/>
            <person name="Freedman E."/>
            <person name="Gellesch M."/>
            <person name="Goldberg J."/>
            <person name="Griggs A."/>
            <person name="Gujja S."/>
            <person name="Heilman E.R."/>
            <person name="Heiman D."/>
            <person name="Hepburn T."/>
            <person name="Howarth C."/>
            <person name="Jen D."/>
            <person name="Larson L."/>
            <person name="Mehta T."/>
            <person name="Neiman D."/>
            <person name="Pearson M."/>
            <person name="Roberts A."/>
            <person name="Saif S."/>
            <person name="Shea T."/>
            <person name="Shenoy N."/>
            <person name="Sisk P."/>
            <person name="Stolte C."/>
            <person name="Sykes S."/>
            <person name="Walk T."/>
            <person name="White J."/>
            <person name="Yandava C."/>
            <person name="Haas B."/>
            <person name="Nusbaum C."/>
            <person name="Birren B."/>
        </authorList>
    </citation>
    <scope>NUCLEOTIDE SEQUENCE</scope>
    <source>
        <strain evidence="2">ATCC 64411</strain>
    </source>
</reference>
<evidence type="ECO:0000256" key="1">
    <source>
        <dbReference type="SAM" id="MobiDB-lite"/>
    </source>
</evidence>
<sequence length="121" mass="13105">MHRRRSRGVGCRVLRHVRLWPAQGLAETSLVGRYDAPPGLSRAAGRPLEAAVTRRRIVLDVRTITNQPKVRSKPSGLQSSSLFGRGEPAASGKSRTIRVRHHSAAAASAPWQHTVSGSPES</sequence>
<reference evidence="4" key="1">
    <citation type="submission" date="2010-05" db="EMBL/GenBank/DDBJ databases">
        <title>The genome sequence of Magnaporthe poae strain ATCC 64411.</title>
        <authorList>
            <person name="Ma L.-J."/>
            <person name="Dead R."/>
            <person name="Young S."/>
            <person name="Zeng Q."/>
            <person name="Koehrsen M."/>
            <person name="Alvarado L."/>
            <person name="Berlin A."/>
            <person name="Chapman S.B."/>
            <person name="Chen Z."/>
            <person name="Freedman E."/>
            <person name="Gellesch M."/>
            <person name="Goldberg J."/>
            <person name="Griggs A."/>
            <person name="Gujja S."/>
            <person name="Heilman E.R."/>
            <person name="Heiman D."/>
            <person name="Hepburn T."/>
            <person name="Howarth C."/>
            <person name="Jen D."/>
            <person name="Larson L."/>
            <person name="Mehta T."/>
            <person name="Neiman D."/>
            <person name="Pearson M."/>
            <person name="Roberts A."/>
            <person name="Saif S."/>
            <person name="Shea T."/>
            <person name="Shenoy N."/>
            <person name="Sisk P."/>
            <person name="Stolte C."/>
            <person name="Sykes S."/>
            <person name="Walk T."/>
            <person name="White J."/>
            <person name="Yandava C."/>
            <person name="Haas B."/>
            <person name="Nusbaum C."/>
            <person name="Birren B."/>
        </authorList>
    </citation>
    <scope>NUCLEOTIDE SEQUENCE [LARGE SCALE GENOMIC DNA]</scope>
    <source>
        <strain evidence="4">ATCC 64411 / 73-15</strain>
    </source>
</reference>
<dbReference type="EnsemblFungi" id="MAPG_01681T0">
    <property type="protein sequence ID" value="MAPG_01681T0"/>
    <property type="gene ID" value="MAPG_01681"/>
</dbReference>
<feature type="compositionally biased region" description="Polar residues" evidence="1">
    <location>
        <begin position="66"/>
        <end position="82"/>
    </location>
</feature>
<organism evidence="3 4">
    <name type="scientific">Magnaporthiopsis poae (strain ATCC 64411 / 73-15)</name>
    <name type="common">Kentucky bluegrass fungus</name>
    <name type="synonym">Magnaporthe poae</name>
    <dbReference type="NCBI Taxonomy" id="644358"/>
    <lineage>
        <taxon>Eukaryota</taxon>
        <taxon>Fungi</taxon>
        <taxon>Dikarya</taxon>
        <taxon>Ascomycota</taxon>
        <taxon>Pezizomycotina</taxon>
        <taxon>Sordariomycetes</taxon>
        <taxon>Sordariomycetidae</taxon>
        <taxon>Magnaporthales</taxon>
        <taxon>Magnaporthaceae</taxon>
        <taxon>Magnaporthiopsis</taxon>
    </lineage>
</organism>
<dbReference type="EMBL" id="ADBL01000409">
    <property type="status" value="NOT_ANNOTATED_CDS"/>
    <property type="molecule type" value="Genomic_DNA"/>
</dbReference>
<protein>
    <submittedName>
        <fullName evidence="2 3">Uncharacterized protein</fullName>
    </submittedName>
</protein>
<name>A0A0C4DPC0_MAGP6</name>
<accession>A0A0C4DPC0</accession>
<evidence type="ECO:0000313" key="3">
    <source>
        <dbReference type="EnsemblFungi" id="MAPG_01681T0"/>
    </source>
</evidence>
<keyword evidence="4" id="KW-1185">Reference proteome</keyword>
<reference evidence="3" key="5">
    <citation type="submission" date="2015-06" db="UniProtKB">
        <authorList>
            <consortium name="EnsemblFungi"/>
        </authorList>
    </citation>
    <scope>IDENTIFICATION</scope>
    <source>
        <strain evidence="3">ATCC 64411</strain>
    </source>
</reference>
<gene>
    <name evidence="2" type="ORF">MAPG_01681</name>
</gene>
<proteinExistence type="predicted"/>
<dbReference type="VEuPathDB" id="FungiDB:MAPG_01681"/>